<sequence length="444" mass="50860">MAATSTSGFVDPPVGTEQIEREDAVSSHVFPFLRLPRELRDQIYDYTFAAQELSIDRAIERRHLKYFKPSAAAILLVTRHNYFLLNRQVAREALEILFKNHTVYLSCGPFVLKALLEKIEEPNGPGRQWLKWLKKIELDWLTLPNLQHYPPDREEGRDVWYWEHDQVEVDVDYVRGAYYSGHYDEYDHEGKSYDDNFYDASNSSLYPSFRQPATTQSSNANDPFGFAGHYPFADPTRDPVREASAADIATKLDLLVSMEVTPLFTYLASPTFNLDSITLPLRFISRGSHQSRSVSRPGFALPLKIRYWVQVCVHALLMLASSHTEGTSTSTPLQEVRVKYAPVDIWASMEPTDDLRRIVDAGVWFDSPEEGQEVEREGEGEAFRAVWEGMRARTTHEERKKLGRRWGLKADITFLPWDGDMDSGRVGDELEIVFSRDEHVAMAG</sequence>
<evidence type="ECO:0000313" key="1">
    <source>
        <dbReference type="EMBL" id="OAG21702.1"/>
    </source>
</evidence>
<dbReference type="EMBL" id="KV441476">
    <property type="protein sequence ID" value="OAG21702.1"/>
    <property type="molecule type" value="Genomic_DNA"/>
</dbReference>
<evidence type="ECO:0000313" key="2">
    <source>
        <dbReference type="Proteomes" id="UP000077248"/>
    </source>
</evidence>
<dbReference type="Proteomes" id="UP000077248">
    <property type="component" value="Unassembled WGS sequence"/>
</dbReference>
<gene>
    <name evidence="1" type="ORF">CC77DRAFT_987206</name>
</gene>
<name>A0A177DRR7_ALTAL</name>
<organism evidence="1 2">
    <name type="scientific">Alternaria alternata</name>
    <name type="common">Alternaria rot fungus</name>
    <name type="synonym">Torula alternata</name>
    <dbReference type="NCBI Taxonomy" id="5599"/>
    <lineage>
        <taxon>Eukaryota</taxon>
        <taxon>Fungi</taxon>
        <taxon>Dikarya</taxon>
        <taxon>Ascomycota</taxon>
        <taxon>Pezizomycotina</taxon>
        <taxon>Dothideomycetes</taxon>
        <taxon>Pleosporomycetidae</taxon>
        <taxon>Pleosporales</taxon>
        <taxon>Pleosporineae</taxon>
        <taxon>Pleosporaceae</taxon>
        <taxon>Alternaria</taxon>
        <taxon>Alternaria sect. Alternaria</taxon>
        <taxon>Alternaria alternata complex</taxon>
    </lineage>
</organism>
<dbReference type="OMA" id="DIWASME"/>
<dbReference type="AlphaFoldDB" id="A0A177DRR7"/>
<dbReference type="KEGG" id="aalt:CC77DRAFT_987206"/>
<reference evidence="1 2" key="1">
    <citation type="submission" date="2016-05" db="EMBL/GenBank/DDBJ databases">
        <title>Comparative analysis of secretome profiles of manganese(II)-oxidizing ascomycete fungi.</title>
        <authorList>
            <consortium name="DOE Joint Genome Institute"/>
            <person name="Zeiner C.A."/>
            <person name="Purvine S.O."/>
            <person name="Zink E.M."/>
            <person name="Wu S."/>
            <person name="Pasa-Tolic L."/>
            <person name="Chaput D.L."/>
            <person name="Haridas S."/>
            <person name="Grigoriev I.V."/>
            <person name="Santelli C.M."/>
            <person name="Hansel C.M."/>
        </authorList>
    </citation>
    <scope>NUCLEOTIDE SEQUENCE [LARGE SCALE GENOMIC DNA]</scope>
    <source>
        <strain evidence="1 2">SRC1lrK2f</strain>
    </source>
</reference>
<dbReference type="VEuPathDB" id="FungiDB:CC77DRAFT_987206"/>
<proteinExistence type="predicted"/>
<evidence type="ECO:0008006" key="3">
    <source>
        <dbReference type="Google" id="ProtNLM"/>
    </source>
</evidence>
<dbReference type="RefSeq" id="XP_018387123.1">
    <property type="nucleotide sequence ID" value="XM_018536237.1"/>
</dbReference>
<keyword evidence="2" id="KW-1185">Reference proteome</keyword>
<protein>
    <recommendedName>
        <fullName evidence="3">F-box domain-containing protein</fullName>
    </recommendedName>
</protein>
<dbReference type="GeneID" id="29121831"/>
<accession>A0A177DRR7</accession>